<organism evidence="3 4">
    <name type="scientific">Testicularia cyperi</name>
    <dbReference type="NCBI Taxonomy" id="1882483"/>
    <lineage>
        <taxon>Eukaryota</taxon>
        <taxon>Fungi</taxon>
        <taxon>Dikarya</taxon>
        <taxon>Basidiomycota</taxon>
        <taxon>Ustilaginomycotina</taxon>
        <taxon>Ustilaginomycetes</taxon>
        <taxon>Ustilaginales</taxon>
        <taxon>Anthracoideaceae</taxon>
        <taxon>Testicularia</taxon>
    </lineage>
</organism>
<gene>
    <name evidence="3" type="ORF">BCV70DRAFT_165571</name>
</gene>
<evidence type="ECO:0000256" key="1">
    <source>
        <dbReference type="SAM" id="MobiDB-lite"/>
    </source>
</evidence>
<feature type="compositionally biased region" description="Polar residues" evidence="1">
    <location>
        <begin position="49"/>
        <end position="58"/>
    </location>
</feature>
<proteinExistence type="predicted"/>
<dbReference type="InterPro" id="IPR011598">
    <property type="entry name" value="bHLH_dom"/>
</dbReference>
<feature type="compositionally biased region" description="Polar residues" evidence="1">
    <location>
        <begin position="362"/>
        <end position="381"/>
    </location>
</feature>
<evidence type="ECO:0000313" key="3">
    <source>
        <dbReference type="EMBL" id="PWY98117.1"/>
    </source>
</evidence>
<dbReference type="OrthoDB" id="8964853at2759"/>
<dbReference type="SUPFAM" id="SSF47459">
    <property type="entry name" value="HLH, helix-loop-helix DNA-binding domain"/>
    <property type="match status" value="1"/>
</dbReference>
<dbReference type="PROSITE" id="PS50888">
    <property type="entry name" value="BHLH"/>
    <property type="match status" value="1"/>
</dbReference>
<dbReference type="Gene3D" id="4.10.280.10">
    <property type="entry name" value="Helix-loop-helix DNA-binding domain"/>
    <property type="match status" value="1"/>
</dbReference>
<protein>
    <recommendedName>
        <fullName evidence="2">BHLH domain-containing protein</fullName>
    </recommendedName>
</protein>
<dbReference type="STRING" id="1882483.A0A317XJT4"/>
<accession>A0A317XJT4</accession>
<dbReference type="EMBL" id="KZ819200">
    <property type="protein sequence ID" value="PWY98117.1"/>
    <property type="molecule type" value="Genomic_DNA"/>
</dbReference>
<dbReference type="Proteomes" id="UP000246740">
    <property type="component" value="Unassembled WGS sequence"/>
</dbReference>
<evidence type="ECO:0000313" key="4">
    <source>
        <dbReference type="Proteomes" id="UP000246740"/>
    </source>
</evidence>
<reference evidence="3 4" key="1">
    <citation type="journal article" date="2018" name="Mol. Biol. Evol.">
        <title>Broad Genomic Sampling Reveals a Smut Pathogenic Ancestry of the Fungal Clade Ustilaginomycotina.</title>
        <authorList>
            <person name="Kijpornyongpan T."/>
            <person name="Mondo S.J."/>
            <person name="Barry K."/>
            <person name="Sandor L."/>
            <person name="Lee J."/>
            <person name="Lipzen A."/>
            <person name="Pangilinan J."/>
            <person name="LaButti K."/>
            <person name="Hainaut M."/>
            <person name="Henrissat B."/>
            <person name="Grigoriev I.V."/>
            <person name="Spatafora J.W."/>
            <person name="Aime M.C."/>
        </authorList>
    </citation>
    <scope>NUCLEOTIDE SEQUENCE [LARGE SCALE GENOMIC DNA]</scope>
    <source>
        <strain evidence="3 4">MCA 3645</strain>
    </source>
</reference>
<dbReference type="AlphaFoldDB" id="A0A317XJT4"/>
<dbReference type="SMART" id="SM00353">
    <property type="entry name" value="HLH"/>
    <property type="match status" value="1"/>
</dbReference>
<feature type="region of interest" description="Disordered" evidence="1">
    <location>
        <begin position="1"/>
        <end position="66"/>
    </location>
</feature>
<feature type="region of interest" description="Disordered" evidence="1">
    <location>
        <begin position="352"/>
        <end position="381"/>
    </location>
</feature>
<sequence>MERRGRSPGPAVSRHGSDESFANGYDAAQPISKESTPARNSKRRKRSELSPSSKQTHSIIEKERREAMNEKFSELAAQVPELVEALASGKKPTKGEIVKASIHRHQQQDRRIQELQLELQSLRASNTLQGISVEQGFAASLPPVSMPAPAPTFAMQYQVQTSQPIMPPHESGDVWIGQLLQKANDHLVRNDVMPPITATMPDSSAPVSPFKQTSMMSDWNMASMPQPTFLPASAFGHAVSFGVDGVKIPINNGTLDQLGRTDFVSGSAIASPTFTSSDTDSSFSSEAIDPSLDDKRFLAESMGFEPFPLNSTVPEQTPLASLIGLPPADHQDSTTMTAATTAKKVGRKVTLSRNAAKRGRQSEPSTPAFSTLLATTLPVNK</sequence>
<evidence type="ECO:0000259" key="2">
    <source>
        <dbReference type="PROSITE" id="PS50888"/>
    </source>
</evidence>
<dbReference type="InterPro" id="IPR036638">
    <property type="entry name" value="HLH_DNA-bd_sf"/>
</dbReference>
<dbReference type="GO" id="GO:0046983">
    <property type="term" value="F:protein dimerization activity"/>
    <property type="evidence" value="ECO:0007669"/>
    <property type="project" value="InterPro"/>
</dbReference>
<dbReference type="Pfam" id="PF00010">
    <property type="entry name" value="HLH"/>
    <property type="match status" value="1"/>
</dbReference>
<dbReference type="InParanoid" id="A0A317XJT4"/>
<keyword evidence="4" id="KW-1185">Reference proteome</keyword>
<feature type="domain" description="BHLH" evidence="2">
    <location>
        <begin position="52"/>
        <end position="108"/>
    </location>
</feature>
<name>A0A317XJT4_9BASI</name>